<proteinExistence type="predicted"/>
<dbReference type="EMBL" id="QXIR01000017">
    <property type="protein sequence ID" value="RIW32482.1"/>
    <property type="molecule type" value="Genomic_DNA"/>
</dbReference>
<comment type="caution">
    <text evidence="2">The sequence shown here is derived from an EMBL/GenBank/DDBJ whole genome shotgun (WGS) entry which is preliminary data.</text>
</comment>
<name>A0A3A1QW74_9BACI</name>
<dbReference type="Proteomes" id="UP000265801">
    <property type="component" value="Unassembled WGS sequence"/>
</dbReference>
<dbReference type="RefSeq" id="WP_119547325.1">
    <property type="nucleotide sequence ID" value="NZ_QXIR01000017.1"/>
</dbReference>
<evidence type="ECO:0000313" key="2">
    <source>
        <dbReference type="EMBL" id="RIW32482.1"/>
    </source>
</evidence>
<dbReference type="OrthoDB" id="2736188at2"/>
<keyword evidence="3" id="KW-1185">Reference proteome</keyword>
<evidence type="ECO:0008006" key="4">
    <source>
        <dbReference type="Google" id="ProtNLM"/>
    </source>
</evidence>
<dbReference type="PROSITE" id="PS51257">
    <property type="entry name" value="PROKAR_LIPOPROTEIN"/>
    <property type="match status" value="1"/>
</dbReference>
<organism evidence="2 3">
    <name type="scientific">Bacillus salacetis</name>
    <dbReference type="NCBI Taxonomy" id="2315464"/>
    <lineage>
        <taxon>Bacteria</taxon>
        <taxon>Bacillati</taxon>
        <taxon>Bacillota</taxon>
        <taxon>Bacilli</taxon>
        <taxon>Bacillales</taxon>
        <taxon>Bacillaceae</taxon>
        <taxon>Bacillus</taxon>
    </lineage>
</organism>
<evidence type="ECO:0000256" key="1">
    <source>
        <dbReference type="SAM" id="SignalP"/>
    </source>
</evidence>
<accession>A0A3A1QW74</accession>
<reference evidence="2 3" key="1">
    <citation type="submission" date="2018-09" db="EMBL/GenBank/DDBJ databases">
        <title>Bacillus saliacetes sp. nov., isolated from Thai shrimp paste (Ka-pi).</title>
        <authorList>
            <person name="Daroonpunt R."/>
            <person name="Tanasupawat S."/>
            <person name="Yiamsombut S."/>
        </authorList>
    </citation>
    <scope>NUCLEOTIDE SEQUENCE [LARGE SCALE GENOMIC DNA]</scope>
    <source>
        <strain evidence="2 3">SKP7-4</strain>
    </source>
</reference>
<keyword evidence="1" id="KW-0732">Signal</keyword>
<dbReference type="AlphaFoldDB" id="A0A3A1QW74"/>
<gene>
    <name evidence="2" type="ORF">D3H55_12910</name>
</gene>
<feature type="signal peptide" evidence="1">
    <location>
        <begin position="1"/>
        <end position="23"/>
    </location>
</feature>
<feature type="chain" id="PRO_5017247447" description="Lipoprotein" evidence="1">
    <location>
        <begin position="24"/>
        <end position="128"/>
    </location>
</feature>
<evidence type="ECO:0000313" key="3">
    <source>
        <dbReference type="Proteomes" id="UP000265801"/>
    </source>
</evidence>
<sequence>MKVIKMLLITVSLSLALVGCGMADGGKVTARDVLKQSDDADIIQYQGFIYNNVTNLEWFKDGGDVPFSKEHLLGEVKKQTKNSWLFNDFSATKLPKGTKVYSNTEEVKGFLFVEYEGDELYYMQLLEG</sequence>
<protein>
    <recommendedName>
        <fullName evidence="4">Lipoprotein</fullName>
    </recommendedName>
</protein>